<dbReference type="Pfam" id="PF24389">
    <property type="entry name" value="ORC-CDC6-like"/>
    <property type="match status" value="1"/>
</dbReference>
<gene>
    <name evidence="1" type="ORF">HA482_35815</name>
</gene>
<name>A0ABR7UHZ5_9BRAD</name>
<keyword evidence="2" id="KW-1185">Reference proteome</keyword>
<organism evidence="1 2">
    <name type="scientific">Bradyrhizobium campsiandrae</name>
    <dbReference type="NCBI Taxonomy" id="1729892"/>
    <lineage>
        <taxon>Bacteria</taxon>
        <taxon>Pseudomonadati</taxon>
        <taxon>Pseudomonadota</taxon>
        <taxon>Alphaproteobacteria</taxon>
        <taxon>Hyphomicrobiales</taxon>
        <taxon>Nitrobacteraceae</taxon>
        <taxon>Bradyrhizobium</taxon>
    </lineage>
</organism>
<protein>
    <recommendedName>
        <fullName evidence="3">KAP NTPase domain-containing protein</fullName>
    </recommendedName>
</protein>
<dbReference type="InterPro" id="IPR056955">
    <property type="entry name" value="ORC-CDC6-like"/>
</dbReference>
<dbReference type="SUPFAM" id="SSF52540">
    <property type="entry name" value="P-loop containing nucleoside triphosphate hydrolases"/>
    <property type="match status" value="1"/>
</dbReference>
<dbReference type="EMBL" id="JAATTO010000073">
    <property type="protein sequence ID" value="MBC9983560.1"/>
    <property type="molecule type" value="Genomic_DNA"/>
</dbReference>
<evidence type="ECO:0008006" key="3">
    <source>
        <dbReference type="Google" id="ProtNLM"/>
    </source>
</evidence>
<dbReference type="Proteomes" id="UP000639516">
    <property type="component" value="Unassembled WGS sequence"/>
</dbReference>
<evidence type="ECO:0000313" key="2">
    <source>
        <dbReference type="Proteomes" id="UP000639516"/>
    </source>
</evidence>
<proteinExistence type="predicted"/>
<dbReference type="RefSeq" id="WP_188107597.1">
    <property type="nucleotide sequence ID" value="NZ_JAANIH010000084.1"/>
</dbReference>
<accession>A0ABR7UHZ5</accession>
<dbReference type="InterPro" id="IPR027417">
    <property type="entry name" value="P-loop_NTPase"/>
</dbReference>
<evidence type="ECO:0000313" key="1">
    <source>
        <dbReference type="EMBL" id="MBC9983560.1"/>
    </source>
</evidence>
<comment type="caution">
    <text evidence="1">The sequence shown here is derived from an EMBL/GenBank/DDBJ whole genome shotgun (WGS) entry which is preliminary data.</text>
</comment>
<sequence>MSSDLTKNPFAVQSPEHIAAEDVISLFVEDFADFHQVLRTGHTFLHGARGSGKSMIFRYLEPDCQVIAKKCALHQLEFFSFYIPIKETDLRLTELLRLEKERHGSLALNEHLMVVSFAIKMLASLQRISVHASATAAKDLAAFVDGGLKKLLQRGGWSAEIPAIAAEASFDQVRQMATEVMEEVHAEISQFIQRLSLGRNYTYEGALLGFLDFLKPFTLALRSLPFMPKVPVFLLIDDADNLSEEQTRILNTWISSRGVAELSLKVSTQLRYKTYRTVSGQQIEMPHDFAEVEISNVYTSDRDRYGKRVHDIVLRRLQKANIAATPEEFFPPDKEQEREIEELAAKIVEAFPTEGRGHRARDDAYRYARPNFIRGLGGARKASSTYSYAGFSQLVHVSSGVVRYFLEPAALMWGEQSAANDSKPVLSIAPHIQNKIVRSEANRFLTSEFERITQDETRGPDHRDKAWKLRNLIDSLGSLFQSILVSDDAERRIFSVAFSNGPDDEVRAVFNLGAEYNYFHKSSIGKKEGGGRTDLYILSRRIAPVFNLDPSSFAGYKFITNDTARMMVLEPKRFTNSLRAGSSADLVDPPQGNLFGEA</sequence>
<reference evidence="1 2" key="1">
    <citation type="journal article" date="2020" name="Arch. Microbiol.">
        <title>Bradyrhizobium campsiandrae sp. nov., a nitrogen-fixing bacterial strain isolated from a native leguminous tree from the Amazon adapted to flooded conditions.</title>
        <authorList>
            <person name="Cabral Michel D."/>
            <person name="Martins da Costa E."/>
            <person name="Azarias Guimaraes A."/>
            <person name="Soares de Carvalho T."/>
            <person name="Santos de Castro Caputo P."/>
            <person name="Willems A."/>
            <person name="de Souza Moreira F.M."/>
        </authorList>
    </citation>
    <scope>NUCLEOTIDE SEQUENCE [LARGE SCALE GENOMIC DNA]</scope>
    <source>
        <strain evidence="2">INPA 384B</strain>
    </source>
</reference>